<dbReference type="EMBL" id="JAPTGG010000003">
    <property type="protein sequence ID" value="MCZ0864386.1"/>
    <property type="molecule type" value="Genomic_DNA"/>
</dbReference>
<feature type="transmembrane region" description="Helical" evidence="1">
    <location>
        <begin position="28"/>
        <end position="46"/>
    </location>
</feature>
<evidence type="ECO:0000256" key="1">
    <source>
        <dbReference type="SAM" id="Phobius"/>
    </source>
</evidence>
<keyword evidence="1" id="KW-1133">Transmembrane helix</keyword>
<feature type="transmembrane region" description="Helical" evidence="1">
    <location>
        <begin position="150"/>
        <end position="171"/>
    </location>
</feature>
<sequence length="209" mass="23863">MNKKELLQLYKELYFHELERKDRITAQAQVRFAFIATGVALSAYMLRTVDFSEPQYLVWLFIGCLGLALIPFAFSVWVLSRAFWGNKYDYLPVLTDVEAYRHGLERHYKDSDENGSIESDMLDYLLSSTAEISSTNTKVNEERLSRMHRFYRLSLPSVALFMTASMLFILADLDASSPRKPIVVQQVTLPSAELESPVQLVSTESGADE</sequence>
<keyword evidence="1" id="KW-0472">Membrane</keyword>
<gene>
    <name evidence="2" type="ORF">O0V09_04205</name>
</gene>
<dbReference type="Proteomes" id="UP001069090">
    <property type="component" value="Unassembled WGS sequence"/>
</dbReference>
<dbReference type="AlphaFoldDB" id="A0A9J6RJ22"/>
<evidence type="ECO:0000313" key="3">
    <source>
        <dbReference type="Proteomes" id="UP001069090"/>
    </source>
</evidence>
<organism evidence="2 3">
    <name type="scientific">Dasania phycosphaerae</name>
    <dbReference type="NCBI Taxonomy" id="2950436"/>
    <lineage>
        <taxon>Bacteria</taxon>
        <taxon>Pseudomonadati</taxon>
        <taxon>Pseudomonadota</taxon>
        <taxon>Gammaproteobacteria</taxon>
        <taxon>Cellvibrionales</taxon>
        <taxon>Spongiibacteraceae</taxon>
        <taxon>Dasania</taxon>
    </lineage>
</organism>
<comment type="caution">
    <text evidence="2">The sequence shown here is derived from an EMBL/GenBank/DDBJ whole genome shotgun (WGS) entry which is preliminary data.</text>
</comment>
<feature type="transmembrane region" description="Helical" evidence="1">
    <location>
        <begin position="58"/>
        <end position="79"/>
    </location>
</feature>
<evidence type="ECO:0000313" key="2">
    <source>
        <dbReference type="EMBL" id="MCZ0864386.1"/>
    </source>
</evidence>
<protein>
    <submittedName>
        <fullName evidence="2">Uncharacterized protein</fullName>
    </submittedName>
</protein>
<keyword evidence="1" id="KW-0812">Transmembrane</keyword>
<keyword evidence="3" id="KW-1185">Reference proteome</keyword>
<reference evidence="2 3" key="1">
    <citation type="submission" date="2022-12" db="EMBL/GenBank/DDBJ databases">
        <title>Dasania phycosphaerae sp. nov., isolated from particulate material of the south coast of Korea.</title>
        <authorList>
            <person name="Jiang Y."/>
        </authorList>
    </citation>
    <scope>NUCLEOTIDE SEQUENCE [LARGE SCALE GENOMIC DNA]</scope>
    <source>
        <strain evidence="2 3">GY-19</strain>
    </source>
</reference>
<dbReference type="RefSeq" id="WP_258330543.1">
    <property type="nucleotide sequence ID" value="NZ_JAPTGG010000003.1"/>
</dbReference>
<accession>A0A9J6RJ22</accession>
<name>A0A9J6RJ22_9GAMM</name>
<proteinExistence type="predicted"/>